<accession>A0A1Z5KKM1</accession>
<feature type="repeat" description="WD" evidence="4">
    <location>
        <begin position="274"/>
        <end position="315"/>
    </location>
</feature>
<feature type="repeat" description="WD" evidence="4">
    <location>
        <begin position="316"/>
        <end position="350"/>
    </location>
</feature>
<proteinExistence type="predicted"/>
<dbReference type="InterPro" id="IPR036322">
    <property type="entry name" value="WD40_repeat_dom_sf"/>
</dbReference>
<dbReference type="PROSITE" id="PS50082">
    <property type="entry name" value="WD_REPEATS_2"/>
    <property type="match status" value="7"/>
</dbReference>
<feature type="domain" description="K Homology" evidence="5">
    <location>
        <begin position="413"/>
        <end position="481"/>
    </location>
</feature>
<evidence type="ECO:0000256" key="2">
    <source>
        <dbReference type="ARBA" id="ARBA00022737"/>
    </source>
</evidence>
<dbReference type="SMART" id="SM00322">
    <property type="entry name" value="KH"/>
    <property type="match status" value="1"/>
</dbReference>
<dbReference type="PANTHER" id="PTHR22836:SF0">
    <property type="entry name" value="PRE-MRNA 3' END PROCESSING PROTEIN WDR33"/>
    <property type="match status" value="1"/>
</dbReference>
<dbReference type="Pfam" id="PF00013">
    <property type="entry name" value="KH_1"/>
    <property type="match status" value="1"/>
</dbReference>
<dbReference type="InterPro" id="IPR045245">
    <property type="entry name" value="Pfs2-like"/>
</dbReference>
<feature type="repeat" description="WD" evidence="4">
    <location>
        <begin position="148"/>
        <end position="180"/>
    </location>
</feature>
<dbReference type="Gene3D" id="3.30.1370.10">
    <property type="entry name" value="K Homology domain, type 1"/>
    <property type="match status" value="1"/>
</dbReference>
<dbReference type="Gene3D" id="2.130.10.10">
    <property type="entry name" value="YVTN repeat-like/Quinoprotein amine dehydrogenase"/>
    <property type="match status" value="2"/>
</dbReference>
<dbReference type="SUPFAM" id="SSF50978">
    <property type="entry name" value="WD40 repeat-like"/>
    <property type="match status" value="1"/>
</dbReference>
<keyword evidence="7" id="KW-1185">Reference proteome</keyword>
<sequence length="495" mass="55062">MYKVMSLPKVTNAGGPGPGGLSADDAEQEAAERNLIRRCVDFHTPAVIDLQNRLFRKACRSHHTRHSAEYLQPHSSCLRRMGLPISNVAAPIPSELYLTYCAHVTRAKNSTPILCLSWTPGGRRLLTGNQEGEFTLWDGIHFSFELIMSAHDTTFRSMAWSHNKNYLLTSDGAGNIKYWSPSIAPVQSIDSHNNQAIHSLSFSPADTKFVSCGDDSTVRVWDWATHTEERVMEGHGWDVKSAQWHPRSSVIATGSKDNLVKLWDPRAGNCLSTLYGHRNTVTKVAWNDNGNWLLTASRDQVIKLYDIRAMKEISSLKGHNKEVTSLAWHPLNQTVFASGGMDGTLLFWNVGAKGSEEPAAKVPFAHDMAIWDLQWHPAGHMLATGSNDRQTKFWARNRLGSSQGLGTDDRKGTEGAEVLDAEIELGNHVGIVIGRRGQTIISMQRATGTKMHVDQLRKVLLIQGTARQIETVKKRVNALLDRVSSEERRDGMMPM</sequence>
<dbReference type="InterPro" id="IPR001680">
    <property type="entry name" value="WD40_rpt"/>
</dbReference>
<dbReference type="PANTHER" id="PTHR22836">
    <property type="entry name" value="WD40 REPEAT PROTEIN"/>
    <property type="match status" value="1"/>
</dbReference>
<organism evidence="6 7">
    <name type="scientific">Fistulifera solaris</name>
    <name type="common">Oleaginous diatom</name>
    <dbReference type="NCBI Taxonomy" id="1519565"/>
    <lineage>
        <taxon>Eukaryota</taxon>
        <taxon>Sar</taxon>
        <taxon>Stramenopiles</taxon>
        <taxon>Ochrophyta</taxon>
        <taxon>Bacillariophyta</taxon>
        <taxon>Bacillariophyceae</taxon>
        <taxon>Bacillariophycidae</taxon>
        <taxon>Naviculales</taxon>
        <taxon>Naviculaceae</taxon>
        <taxon>Fistulifera</taxon>
    </lineage>
</organism>
<dbReference type="PROSITE" id="PS50294">
    <property type="entry name" value="WD_REPEATS_REGION"/>
    <property type="match status" value="5"/>
</dbReference>
<dbReference type="InterPro" id="IPR015943">
    <property type="entry name" value="WD40/YVTN_repeat-like_dom_sf"/>
</dbReference>
<evidence type="ECO:0000256" key="4">
    <source>
        <dbReference type="PROSITE-ProRule" id="PRU00221"/>
    </source>
</evidence>
<dbReference type="GO" id="GO:0031124">
    <property type="term" value="P:mRNA 3'-end processing"/>
    <property type="evidence" value="ECO:0007669"/>
    <property type="project" value="InterPro"/>
</dbReference>
<name>A0A1Z5KKM1_FISSO</name>
<evidence type="ECO:0000259" key="5">
    <source>
        <dbReference type="SMART" id="SM00322"/>
    </source>
</evidence>
<evidence type="ECO:0000256" key="1">
    <source>
        <dbReference type="ARBA" id="ARBA00022574"/>
    </source>
</evidence>
<dbReference type="CDD" id="cd00105">
    <property type="entry name" value="KH-I"/>
    <property type="match status" value="1"/>
</dbReference>
<feature type="repeat" description="WD" evidence="4">
    <location>
        <begin position="106"/>
        <end position="138"/>
    </location>
</feature>
<dbReference type="GO" id="GO:0003723">
    <property type="term" value="F:RNA binding"/>
    <property type="evidence" value="ECO:0007669"/>
    <property type="project" value="UniProtKB-UniRule"/>
</dbReference>
<dbReference type="InterPro" id="IPR020472">
    <property type="entry name" value="WD40_PAC1"/>
</dbReference>
<comment type="caution">
    <text evidence="6">The sequence shown here is derived from an EMBL/GenBank/DDBJ whole genome shotgun (WGS) entry which is preliminary data.</text>
</comment>
<dbReference type="InParanoid" id="A0A1Z5KKM1"/>
<dbReference type="OrthoDB" id="16717at2759"/>
<gene>
    <name evidence="6" type="ORF">FisN_2Hh314</name>
</gene>
<dbReference type="SMART" id="SM00320">
    <property type="entry name" value="WD40"/>
    <property type="match status" value="7"/>
</dbReference>
<dbReference type="InterPro" id="IPR004087">
    <property type="entry name" value="KH_dom"/>
</dbReference>
<evidence type="ECO:0000313" key="7">
    <source>
        <dbReference type="Proteomes" id="UP000198406"/>
    </source>
</evidence>
<feature type="repeat" description="WD" evidence="4">
    <location>
        <begin position="363"/>
        <end position="394"/>
    </location>
</feature>
<dbReference type="Proteomes" id="UP000198406">
    <property type="component" value="Unassembled WGS sequence"/>
</dbReference>
<dbReference type="CDD" id="cd00200">
    <property type="entry name" value="WD40"/>
    <property type="match status" value="1"/>
</dbReference>
<feature type="repeat" description="WD" evidence="4">
    <location>
        <begin position="232"/>
        <end position="273"/>
    </location>
</feature>
<dbReference type="InterPro" id="IPR004088">
    <property type="entry name" value="KH_dom_type_1"/>
</dbReference>
<dbReference type="PRINTS" id="PR00320">
    <property type="entry name" value="GPROTEINBRPT"/>
</dbReference>
<dbReference type="AlphaFoldDB" id="A0A1Z5KKM1"/>
<keyword evidence="1 4" id="KW-0853">WD repeat</keyword>
<dbReference type="Pfam" id="PF00400">
    <property type="entry name" value="WD40"/>
    <property type="match status" value="7"/>
</dbReference>
<evidence type="ECO:0000256" key="3">
    <source>
        <dbReference type="PROSITE-ProRule" id="PRU00117"/>
    </source>
</evidence>
<protein>
    <submittedName>
        <fullName evidence="6">Polyadenylation factor subunit 2</fullName>
    </submittedName>
</protein>
<reference evidence="6 7" key="1">
    <citation type="journal article" date="2015" name="Plant Cell">
        <title>Oil accumulation by the oleaginous diatom Fistulifera solaris as revealed by the genome and transcriptome.</title>
        <authorList>
            <person name="Tanaka T."/>
            <person name="Maeda Y."/>
            <person name="Veluchamy A."/>
            <person name="Tanaka M."/>
            <person name="Abida H."/>
            <person name="Marechal E."/>
            <person name="Bowler C."/>
            <person name="Muto M."/>
            <person name="Sunaga Y."/>
            <person name="Tanaka M."/>
            <person name="Yoshino T."/>
            <person name="Taniguchi T."/>
            <person name="Fukuda Y."/>
            <person name="Nemoto M."/>
            <person name="Matsumoto M."/>
            <person name="Wong P.S."/>
            <person name="Aburatani S."/>
            <person name="Fujibuchi W."/>
        </authorList>
    </citation>
    <scope>NUCLEOTIDE SEQUENCE [LARGE SCALE GENOMIC DNA]</scope>
    <source>
        <strain evidence="6 7">JPCC DA0580</strain>
    </source>
</reference>
<dbReference type="SUPFAM" id="SSF54791">
    <property type="entry name" value="Eukaryotic type KH-domain (KH-domain type I)"/>
    <property type="match status" value="1"/>
</dbReference>
<keyword evidence="3" id="KW-0694">RNA-binding</keyword>
<dbReference type="InterPro" id="IPR036612">
    <property type="entry name" value="KH_dom_type_1_sf"/>
</dbReference>
<evidence type="ECO:0000313" key="6">
    <source>
        <dbReference type="EMBL" id="GAX26737.1"/>
    </source>
</evidence>
<feature type="repeat" description="WD" evidence="4">
    <location>
        <begin position="190"/>
        <end position="231"/>
    </location>
</feature>
<dbReference type="GO" id="GO:0005847">
    <property type="term" value="C:mRNA cleavage and polyadenylation specificity factor complex"/>
    <property type="evidence" value="ECO:0007669"/>
    <property type="project" value="TreeGrafter"/>
</dbReference>
<dbReference type="PROSITE" id="PS50084">
    <property type="entry name" value="KH_TYPE_1"/>
    <property type="match status" value="1"/>
</dbReference>
<keyword evidence="2" id="KW-0677">Repeat</keyword>
<dbReference type="EMBL" id="BDSP01000251">
    <property type="protein sequence ID" value="GAX26737.1"/>
    <property type="molecule type" value="Genomic_DNA"/>
</dbReference>